<gene>
    <name evidence="1" type="ORF">AVEN_104686_1</name>
</gene>
<keyword evidence="2" id="KW-1185">Reference proteome</keyword>
<dbReference type="Proteomes" id="UP000499080">
    <property type="component" value="Unassembled WGS sequence"/>
</dbReference>
<reference evidence="1 2" key="1">
    <citation type="journal article" date="2019" name="Sci. Rep.">
        <title>Orb-weaving spider Araneus ventricosus genome elucidates the spidroin gene catalogue.</title>
        <authorList>
            <person name="Kono N."/>
            <person name="Nakamura H."/>
            <person name="Ohtoshi R."/>
            <person name="Moran D.A.P."/>
            <person name="Shinohara A."/>
            <person name="Yoshida Y."/>
            <person name="Fujiwara M."/>
            <person name="Mori M."/>
            <person name="Tomita M."/>
            <person name="Arakawa K."/>
        </authorList>
    </citation>
    <scope>NUCLEOTIDE SEQUENCE [LARGE SCALE GENOMIC DNA]</scope>
</reference>
<dbReference type="EMBL" id="BGPR01000066">
    <property type="protein sequence ID" value="GBL89749.1"/>
    <property type="molecule type" value="Genomic_DNA"/>
</dbReference>
<accession>A0A4Y2BE01</accession>
<protein>
    <submittedName>
        <fullName evidence="1">Uncharacterized protein</fullName>
    </submittedName>
</protein>
<comment type="caution">
    <text evidence="1">The sequence shown here is derived from an EMBL/GenBank/DDBJ whole genome shotgun (WGS) entry which is preliminary data.</text>
</comment>
<dbReference type="AlphaFoldDB" id="A0A4Y2BE01"/>
<evidence type="ECO:0000313" key="2">
    <source>
        <dbReference type="Proteomes" id="UP000499080"/>
    </source>
</evidence>
<sequence>MVHSHWRILCAVLYTHTPHSILRTCRQSVKLHLDFKGMASDTNTEREVLKCLRQQSKDFYAAGTGKLIERWDKCVNVNVDYVEKSAFFGSKHQGFPFFIFILQPTY</sequence>
<name>A0A4Y2BE01_ARAVE</name>
<evidence type="ECO:0000313" key="1">
    <source>
        <dbReference type="EMBL" id="GBL89749.1"/>
    </source>
</evidence>
<proteinExistence type="predicted"/>
<organism evidence="1 2">
    <name type="scientific">Araneus ventricosus</name>
    <name type="common">Orbweaver spider</name>
    <name type="synonym">Epeira ventricosa</name>
    <dbReference type="NCBI Taxonomy" id="182803"/>
    <lineage>
        <taxon>Eukaryota</taxon>
        <taxon>Metazoa</taxon>
        <taxon>Ecdysozoa</taxon>
        <taxon>Arthropoda</taxon>
        <taxon>Chelicerata</taxon>
        <taxon>Arachnida</taxon>
        <taxon>Araneae</taxon>
        <taxon>Araneomorphae</taxon>
        <taxon>Entelegynae</taxon>
        <taxon>Araneoidea</taxon>
        <taxon>Araneidae</taxon>
        <taxon>Araneus</taxon>
    </lineage>
</organism>